<keyword evidence="18" id="KW-0832">Ubl conjugation</keyword>
<evidence type="ECO:0000256" key="2">
    <source>
        <dbReference type="ARBA" id="ARBA00004324"/>
    </source>
</evidence>
<evidence type="ECO:0000256" key="32">
    <source>
        <dbReference type="PROSITE-ProRule" id="PRU10141"/>
    </source>
</evidence>
<feature type="binding site" evidence="32">
    <location>
        <position position="34"/>
    </location>
    <ligand>
        <name>ATP</name>
        <dbReference type="ChEBI" id="CHEBI:30616"/>
    </ligand>
</feature>
<dbReference type="FunFam" id="3.30.40.10:FF:000188">
    <property type="entry name" value="RING finger and CHY zinc finger domain-containing protein 1"/>
    <property type="match status" value="1"/>
</dbReference>
<evidence type="ECO:0000256" key="25">
    <source>
        <dbReference type="ARBA" id="ARBA00068960"/>
    </source>
</evidence>
<reference evidence="38" key="2">
    <citation type="submission" date="2025-09" db="UniProtKB">
        <authorList>
            <consortium name="Ensembl"/>
        </authorList>
    </citation>
    <scope>IDENTIFICATION</scope>
</reference>
<keyword evidence="19" id="KW-0539">Nucleus</keyword>
<evidence type="ECO:0000256" key="6">
    <source>
        <dbReference type="ARBA" id="ARBA00012425"/>
    </source>
</evidence>
<dbReference type="InterPro" id="IPR037275">
    <property type="entry name" value="Znf_CTCHY_sf"/>
</dbReference>
<evidence type="ECO:0000256" key="31">
    <source>
        <dbReference type="PROSITE-ProRule" id="PRU00601"/>
    </source>
</evidence>
<dbReference type="InterPro" id="IPR008271">
    <property type="entry name" value="Ser/Thr_kinase_AS"/>
</dbReference>
<evidence type="ECO:0000256" key="16">
    <source>
        <dbReference type="ARBA" id="ARBA00022833"/>
    </source>
</evidence>
<evidence type="ECO:0000256" key="11">
    <source>
        <dbReference type="ARBA" id="ARBA00022723"/>
    </source>
</evidence>
<dbReference type="PANTHER" id="PTHR21319">
    <property type="entry name" value="RING FINGER AND CHY ZINC FINGER DOMAIN-CONTAINING PROTEIN 1"/>
    <property type="match status" value="1"/>
</dbReference>
<evidence type="ECO:0000256" key="7">
    <source>
        <dbReference type="ARBA" id="ARBA00012483"/>
    </source>
</evidence>
<evidence type="ECO:0000256" key="14">
    <source>
        <dbReference type="ARBA" id="ARBA00022777"/>
    </source>
</evidence>
<dbReference type="FunFam" id="2.20.28.10:FF:000009">
    <property type="entry name" value="RING finger and CHY zinc finger domain-containing protein 1"/>
    <property type="match status" value="1"/>
</dbReference>
<evidence type="ECO:0000256" key="30">
    <source>
        <dbReference type="ARBA" id="ARBA00084086"/>
    </source>
</evidence>
<dbReference type="InterPro" id="IPR001841">
    <property type="entry name" value="Znf_RING"/>
</dbReference>
<dbReference type="GeneTree" id="ENSGT00940000160368"/>
<dbReference type="PROSITE" id="PS50011">
    <property type="entry name" value="PROTEIN_KINASE_DOM"/>
    <property type="match status" value="1"/>
</dbReference>
<dbReference type="PROSITE" id="PS00108">
    <property type="entry name" value="PROTEIN_KINASE_ST"/>
    <property type="match status" value="1"/>
</dbReference>
<dbReference type="PROSITE" id="PS00107">
    <property type="entry name" value="PROTEIN_KINASE_ATP"/>
    <property type="match status" value="1"/>
</dbReference>
<feature type="compositionally biased region" description="Low complexity" evidence="33">
    <location>
        <begin position="423"/>
        <end position="432"/>
    </location>
</feature>
<dbReference type="CDD" id="cd16464">
    <property type="entry name" value="RING-H2_Pirh2-like"/>
    <property type="match status" value="1"/>
</dbReference>
<evidence type="ECO:0000256" key="18">
    <source>
        <dbReference type="ARBA" id="ARBA00022843"/>
    </source>
</evidence>
<evidence type="ECO:0000256" key="23">
    <source>
        <dbReference type="ARBA" id="ARBA00053558"/>
    </source>
</evidence>
<comment type="pathway">
    <text evidence="4">Protein modification; protein ubiquitination.</text>
</comment>
<evidence type="ECO:0000256" key="5">
    <source>
        <dbReference type="ARBA" id="ARBA00006485"/>
    </source>
</evidence>
<keyword evidence="9" id="KW-0723">Serine/threonine-protein kinase</keyword>
<evidence type="ECO:0000256" key="26">
    <source>
        <dbReference type="ARBA" id="ARBA00079502"/>
    </source>
</evidence>
<proteinExistence type="inferred from homology"/>
<dbReference type="SUPFAM" id="SSF161219">
    <property type="entry name" value="CHY zinc finger-like"/>
    <property type="match status" value="1"/>
</dbReference>
<dbReference type="SMART" id="SM00184">
    <property type="entry name" value="RING"/>
    <property type="match status" value="2"/>
</dbReference>
<comment type="subcellular location">
    <subcellularLocation>
        <location evidence="3">Cytoplasm</location>
    </subcellularLocation>
    <subcellularLocation>
        <location evidence="2">Nucleus speckle</location>
    </subcellularLocation>
</comment>
<dbReference type="GO" id="GO:0016607">
    <property type="term" value="C:nuclear speck"/>
    <property type="evidence" value="ECO:0007669"/>
    <property type="project" value="UniProtKB-SubCell"/>
</dbReference>
<feature type="domain" description="Protein kinase" evidence="34">
    <location>
        <begin position="4"/>
        <end position="287"/>
    </location>
</feature>
<dbReference type="Proteomes" id="UP000694569">
    <property type="component" value="Unplaced"/>
</dbReference>
<keyword evidence="16" id="KW-0862">Zinc</keyword>
<dbReference type="Pfam" id="PF14599">
    <property type="entry name" value="zinc_ribbon_6"/>
    <property type="match status" value="1"/>
</dbReference>
<evidence type="ECO:0000313" key="39">
    <source>
        <dbReference type="Proteomes" id="UP000694569"/>
    </source>
</evidence>
<dbReference type="Gene3D" id="1.10.510.10">
    <property type="entry name" value="Transferase(Phosphotransferase) domain 1"/>
    <property type="match status" value="1"/>
</dbReference>
<dbReference type="GO" id="GO:0008270">
    <property type="term" value="F:zinc ion binding"/>
    <property type="evidence" value="ECO:0007669"/>
    <property type="project" value="UniProtKB-KW"/>
</dbReference>
<comment type="catalytic activity">
    <reaction evidence="21">
        <text>L-threonyl-[protein] + ATP = O-phospho-L-threonyl-[protein] + ADP + H(+)</text>
        <dbReference type="Rhea" id="RHEA:46608"/>
        <dbReference type="Rhea" id="RHEA-COMP:11060"/>
        <dbReference type="Rhea" id="RHEA-COMP:11605"/>
        <dbReference type="ChEBI" id="CHEBI:15378"/>
        <dbReference type="ChEBI" id="CHEBI:30013"/>
        <dbReference type="ChEBI" id="CHEBI:30616"/>
        <dbReference type="ChEBI" id="CHEBI:61977"/>
        <dbReference type="ChEBI" id="CHEBI:456216"/>
        <dbReference type="EC" id="2.7.11.22"/>
    </reaction>
</comment>
<dbReference type="GO" id="GO:0005737">
    <property type="term" value="C:cytoplasm"/>
    <property type="evidence" value="ECO:0007669"/>
    <property type="project" value="UniProtKB-SubCell"/>
</dbReference>
<evidence type="ECO:0000256" key="13">
    <source>
        <dbReference type="ARBA" id="ARBA00022771"/>
    </source>
</evidence>
<evidence type="ECO:0000256" key="17">
    <source>
        <dbReference type="ARBA" id="ARBA00022840"/>
    </source>
</evidence>
<dbReference type="SUPFAM" id="SSF56112">
    <property type="entry name" value="Protein kinase-like (PK-like)"/>
    <property type="match status" value="1"/>
</dbReference>
<dbReference type="CDD" id="cd07846">
    <property type="entry name" value="STKc_CDKL2_3"/>
    <property type="match status" value="1"/>
</dbReference>
<dbReference type="PROSITE" id="PS51266">
    <property type="entry name" value="ZF_CHY"/>
    <property type="match status" value="1"/>
</dbReference>
<dbReference type="FunFam" id="1.10.510.10:FF:000261">
    <property type="entry name" value="cyclin-dependent kinase-like 2 isoform X2"/>
    <property type="match status" value="1"/>
</dbReference>
<feature type="domain" description="CTCHY-type" evidence="37">
    <location>
        <begin position="602"/>
        <end position="664"/>
    </location>
</feature>
<dbReference type="OrthoDB" id="548217at2759"/>
<dbReference type="PROSITE" id="PS50089">
    <property type="entry name" value="ZF_RING_2"/>
    <property type="match status" value="1"/>
</dbReference>
<evidence type="ECO:0000256" key="28">
    <source>
        <dbReference type="ARBA" id="ARBA00083916"/>
    </source>
</evidence>
<keyword evidence="11" id="KW-0479">Metal-binding</keyword>
<evidence type="ECO:0000256" key="1">
    <source>
        <dbReference type="ARBA" id="ARBA00000900"/>
    </source>
</evidence>
<comment type="catalytic activity">
    <reaction evidence="22">
        <text>L-seryl-[protein] + ATP = O-phospho-L-seryl-[protein] + ADP + H(+)</text>
        <dbReference type="Rhea" id="RHEA:17989"/>
        <dbReference type="Rhea" id="RHEA-COMP:9863"/>
        <dbReference type="Rhea" id="RHEA-COMP:11604"/>
        <dbReference type="ChEBI" id="CHEBI:15378"/>
        <dbReference type="ChEBI" id="CHEBI:29999"/>
        <dbReference type="ChEBI" id="CHEBI:30616"/>
        <dbReference type="ChEBI" id="CHEBI:83421"/>
        <dbReference type="ChEBI" id="CHEBI:456216"/>
        <dbReference type="EC" id="2.7.11.22"/>
    </reaction>
</comment>
<evidence type="ECO:0000259" key="37">
    <source>
        <dbReference type="PROSITE" id="PS51270"/>
    </source>
</evidence>
<keyword evidence="14" id="KW-0418">Kinase</keyword>
<accession>A0A8C5MUQ6</accession>
<dbReference type="GO" id="GO:0005524">
    <property type="term" value="F:ATP binding"/>
    <property type="evidence" value="ECO:0007669"/>
    <property type="project" value="UniProtKB-UniRule"/>
</dbReference>
<dbReference type="PROSITE" id="PS51270">
    <property type="entry name" value="ZF_CTCHY"/>
    <property type="match status" value="1"/>
</dbReference>
<dbReference type="Pfam" id="PF13639">
    <property type="entry name" value="zf-RING_2"/>
    <property type="match status" value="1"/>
</dbReference>
<keyword evidence="17 32" id="KW-0067">ATP-binding</keyword>
<gene>
    <name evidence="38" type="primary">CDKL2</name>
</gene>
<feature type="domain" description="CHY-type" evidence="36">
    <location>
        <begin position="533"/>
        <end position="600"/>
    </location>
</feature>
<dbReference type="GO" id="GO:0004693">
    <property type="term" value="F:cyclin-dependent protein serine/threonine kinase activity"/>
    <property type="evidence" value="ECO:0007669"/>
    <property type="project" value="UniProtKB-EC"/>
</dbReference>
<dbReference type="Ensembl" id="ENSLLET00000020754.1">
    <property type="protein sequence ID" value="ENSLLEP00000019967.1"/>
    <property type="gene ID" value="ENSLLEG00000012670.1"/>
</dbReference>
<dbReference type="Gene3D" id="3.30.200.20">
    <property type="entry name" value="Phosphorylase Kinase, domain 1"/>
    <property type="match status" value="1"/>
</dbReference>
<dbReference type="SMART" id="SM00220">
    <property type="entry name" value="S_TKc"/>
    <property type="match status" value="1"/>
</dbReference>
<dbReference type="Gene3D" id="3.30.40.10">
    <property type="entry name" value="Zinc/RING finger domain, C3HC4 (zinc finger)"/>
    <property type="match status" value="1"/>
</dbReference>
<evidence type="ECO:0000256" key="10">
    <source>
        <dbReference type="ARBA" id="ARBA00022679"/>
    </source>
</evidence>
<dbReference type="PANTHER" id="PTHR21319:SF53">
    <property type="entry name" value="RING FINGER AND CHY ZINC FINGER DOMAIN-CONTAINING PROTEIN 1"/>
    <property type="match status" value="1"/>
</dbReference>
<name>A0A8C5MUQ6_9ANUR</name>
<evidence type="ECO:0000256" key="3">
    <source>
        <dbReference type="ARBA" id="ARBA00004496"/>
    </source>
</evidence>
<dbReference type="InterPro" id="IPR037274">
    <property type="entry name" value="Znf_CHY_sf"/>
</dbReference>
<evidence type="ECO:0000256" key="4">
    <source>
        <dbReference type="ARBA" id="ARBA00004906"/>
    </source>
</evidence>
<keyword evidence="8" id="KW-0963">Cytoplasm</keyword>
<evidence type="ECO:0000256" key="22">
    <source>
        <dbReference type="ARBA" id="ARBA00048367"/>
    </source>
</evidence>
<dbReference type="InterPro" id="IPR017921">
    <property type="entry name" value="Znf_CTCHY"/>
</dbReference>
<dbReference type="EC" id="2.7.11.22" evidence="6"/>
<keyword evidence="12 32" id="KW-0547">Nucleotide-binding</keyword>
<comment type="subunit">
    <text evidence="24">Monomer and homodimer. Interacts with AR, MDM2, KAT5, PLAG1, PLAGL2, COPE, UBE2D2 and GORAB/NTKLBP1.</text>
</comment>
<dbReference type="Pfam" id="PF00069">
    <property type="entry name" value="Pkinase"/>
    <property type="match status" value="1"/>
</dbReference>
<evidence type="ECO:0000256" key="15">
    <source>
        <dbReference type="ARBA" id="ARBA00022786"/>
    </source>
</evidence>
<evidence type="ECO:0000259" key="35">
    <source>
        <dbReference type="PROSITE" id="PS50089"/>
    </source>
</evidence>
<dbReference type="InterPro" id="IPR008913">
    <property type="entry name" value="Znf_CHY"/>
</dbReference>
<evidence type="ECO:0000256" key="19">
    <source>
        <dbReference type="ARBA" id="ARBA00023242"/>
    </source>
</evidence>
<dbReference type="InterPro" id="IPR017441">
    <property type="entry name" value="Protein_kinase_ATP_BS"/>
</dbReference>
<comment type="similarity">
    <text evidence="5">Belongs to the protein kinase superfamily. CMGC Ser/Thr protein kinase family. CDC2/CDKX subfamily.</text>
</comment>
<evidence type="ECO:0000256" key="20">
    <source>
        <dbReference type="ARBA" id="ARBA00039642"/>
    </source>
</evidence>
<evidence type="ECO:0000256" key="8">
    <source>
        <dbReference type="ARBA" id="ARBA00022490"/>
    </source>
</evidence>
<comment type="function">
    <text evidence="23">E3 ubiquitin-protein ligase that mediates ubiquitination of target proteins, including p53/TP53, TP73, HDAC1 and CDKN1B. Mediates ubiquitination and degradation of p53/TP53; preferentially acts on tetrameric p53/TP53. Catalyzes monoubiquitinates the translesion DNA polymerase POLH. Involved in the ribosome-associated quality control (RQC) pathway, which mediates the extraction of incompletely synthesized nascent chains from stalled ribosomes: RCHY1 acts downstream of NEMF and recognizes CAT tails associated with stalled nascent chains, leading to their ubiquitination and degradation.</text>
</comment>
<evidence type="ECO:0000259" key="36">
    <source>
        <dbReference type="PROSITE" id="PS51266"/>
    </source>
</evidence>
<dbReference type="Pfam" id="PF05495">
    <property type="entry name" value="zf-CHY"/>
    <property type="match status" value="1"/>
</dbReference>
<evidence type="ECO:0000256" key="21">
    <source>
        <dbReference type="ARBA" id="ARBA00047811"/>
    </source>
</evidence>
<evidence type="ECO:0000256" key="24">
    <source>
        <dbReference type="ARBA" id="ARBA00064787"/>
    </source>
</evidence>
<dbReference type="InterPro" id="IPR039512">
    <property type="entry name" value="RCHY1_zinc-ribbon"/>
</dbReference>
<comment type="catalytic activity">
    <reaction evidence="1">
        <text>S-ubiquitinyl-[E2 ubiquitin-conjugating enzyme]-L-cysteine + [acceptor protein]-L-lysine = [E2 ubiquitin-conjugating enzyme]-L-cysteine + N(6)-ubiquitinyl-[acceptor protein]-L-lysine.</text>
        <dbReference type="EC" id="2.3.2.27"/>
    </reaction>
</comment>
<dbReference type="SUPFAM" id="SSF57850">
    <property type="entry name" value="RING/U-box"/>
    <property type="match status" value="1"/>
</dbReference>
<dbReference type="FunFam" id="3.30.200.20:FF:000049">
    <property type="entry name" value="cyclin-dependent kinase-like 1 isoform X1"/>
    <property type="match status" value="1"/>
</dbReference>
<keyword evidence="13 31" id="KW-0863">Zinc-finger</keyword>
<dbReference type="InterPro" id="IPR000719">
    <property type="entry name" value="Prot_kinase_dom"/>
</dbReference>
<protein>
    <recommendedName>
        <fullName evidence="20">Cyclin-dependent kinase-like 2</fullName>
        <ecNumber evidence="7">2.3.2.27</ecNumber>
        <ecNumber evidence="6">2.7.11.22</ecNumber>
    </recommendedName>
    <alternativeName>
        <fullName evidence="27">Androgen receptor N-terminal-interacting protein</fullName>
    </alternativeName>
    <alternativeName>
        <fullName evidence="30">CH-rich-interacting match with PLAG1</fullName>
    </alternativeName>
    <alternativeName>
        <fullName evidence="29">E3 ubiquitin-protein ligase Pirh2</fullName>
    </alternativeName>
    <alternativeName>
        <fullName evidence="25">RING finger and CHY zinc finger domain-containing protein 1</fullName>
    </alternativeName>
    <alternativeName>
        <fullName evidence="28">RING-type E3 ubiquitin transferase RCHY1</fullName>
    </alternativeName>
    <alternativeName>
        <fullName evidence="26">Zinc finger protein 363</fullName>
    </alternativeName>
</protein>
<dbReference type="AlphaFoldDB" id="A0A8C5MUQ6"/>
<evidence type="ECO:0000256" key="12">
    <source>
        <dbReference type="ARBA" id="ARBA00022741"/>
    </source>
</evidence>
<dbReference type="GO" id="GO:0006511">
    <property type="term" value="P:ubiquitin-dependent protein catabolic process"/>
    <property type="evidence" value="ECO:0007669"/>
    <property type="project" value="TreeGrafter"/>
</dbReference>
<organism evidence="38 39">
    <name type="scientific">Leptobrachium leishanense</name>
    <name type="common">Leishan spiny toad</name>
    <dbReference type="NCBI Taxonomy" id="445787"/>
    <lineage>
        <taxon>Eukaryota</taxon>
        <taxon>Metazoa</taxon>
        <taxon>Chordata</taxon>
        <taxon>Craniata</taxon>
        <taxon>Vertebrata</taxon>
        <taxon>Euteleostomi</taxon>
        <taxon>Amphibia</taxon>
        <taxon>Batrachia</taxon>
        <taxon>Anura</taxon>
        <taxon>Pelobatoidea</taxon>
        <taxon>Megophryidae</taxon>
        <taxon>Leptobrachium</taxon>
    </lineage>
</organism>
<dbReference type="GO" id="GO:0016567">
    <property type="term" value="P:protein ubiquitination"/>
    <property type="evidence" value="ECO:0007669"/>
    <property type="project" value="TreeGrafter"/>
</dbReference>
<keyword evidence="15" id="KW-0833">Ubl conjugation pathway</keyword>
<dbReference type="SUPFAM" id="SSF161245">
    <property type="entry name" value="Zinc hairpin stack"/>
    <property type="match status" value="1"/>
</dbReference>
<feature type="region of interest" description="Disordered" evidence="33">
    <location>
        <begin position="423"/>
        <end position="464"/>
    </location>
</feature>
<dbReference type="GO" id="GO:0061630">
    <property type="term" value="F:ubiquitin protein ligase activity"/>
    <property type="evidence" value="ECO:0007669"/>
    <property type="project" value="UniProtKB-EC"/>
</dbReference>
<feature type="domain" description="RING-type" evidence="35">
    <location>
        <begin position="665"/>
        <end position="706"/>
    </location>
</feature>
<evidence type="ECO:0000313" key="38">
    <source>
        <dbReference type="Ensembl" id="ENSLLEP00000019967.1"/>
    </source>
</evidence>
<keyword evidence="39" id="KW-1185">Reference proteome</keyword>
<keyword evidence="10" id="KW-0808">Transferase</keyword>
<dbReference type="Gene3D" id="2.20.28.10">
    <property type="match status" value="1"/>
</dbReference>
<dbReference type="InterPro" id="IPR011009">
    <property type="entry name" value="Kinase-like_dom_sf"/>
</dbReference>
<evidence type="ECO:0000256" key="29">
    <source>
        <dbReference type="ARBA" id="ARBA00084070"/>
    </source>
</evidence>
<dbReference type="EC" id="2.3.2.27" evidence="7"/>
<evidence type="ECO:0000256" key="9">
    <source>
        <dbReference type="ARBA" id="ARBA00022527"/>
    </source>
</evidence>
<evidence type="ECO:0000259" key="34">
    <source>
        <dbReference type="PROSITE" id="PS50011"/>
    </source>
</evidence>
<reference evidence="38" key="1">
    <citation type="submission" date="2025-08" db="UniProtKB">
        <authorList>
            <consortium name="Ensembl"/>
        </authorList>
    </citation>
    <scope>IDENTIFICATION</scope>
</reference>
<evidence type="ECO:0000256" key="33">
    <source>
        <dbReference type="SAM" id="MobiDB-lite"/>
    </source>
</evidence>
<sequence>MEKYENLGLVGEGSYGMVLKCKHRESGRIVAIKKFLESEDDKMVKKIAMREIKLLKQLRHENLVNLLEVCKKKKRWYLVFEFVDRTVLDELEQFPNGLDFNRVRKYLFQIIRGIGFCHNHNIIHRDIKPENILVSHSGIVKLCDFGFARTMAAPGEVYTDYVATRWYRAPELLVGDTKYGKAVDVWAIGCLVTEMLTGEPLFPGDSDIDQLYHIIKCQGNLTPRLQELFHKNPLFAGVTLPEIKQGEPLERRYPKLAPLILDLAKNCLQIDPEKRPPCATLLQHELFKKDNFSERFPQEISAKVQKLCKDNPANAKKIKNPKKEREEYPAEKKALVLQDFNVDSRIKETKSLKVKNMKIDIEKSEKNEGLSHVSNVYPGGINQNRVMPYSTVRDSGSSLDHHKSPTALIPPIGYSHTALSSHVTSSSGAVSGPGHVTFRGDDKSKMYISPLKRNGKPSPGNSYNQNLTPLVTSDKSSLQVNKKKWEFSRSDMRLPELSYGHLPDLKGTEGGSVYCMRNSKMLKKDNRMIPESRMPSLAIVDLYNTTTLPQAPCCCKFYICRLCHDNNETHKMDRFKVTQVQCLGCKHIQKAQETCENCSNVFGEYYCSVCHLYDKDKKQYHCDGCGICRIGPKEDYEHCLKCNLCLPLSLKGNHKCIENVSRQNCPICLEDMHTSRIGTRILPCGHLLHSTCYKAMLQQGYRCPLCMRSVLDMSDQWQLLDDEVARTPMPLDYQNMMVEILCNDCSTRSTAPFHVLGMKCESCNSYNTTQEGRTQSHP</sequence>
<evidence type="ECO:0000256" key="27">
    <source>
        <dbReference type="ARBA" id="ARBA00080185"/>
    </source>
</evidence>
<dbReference type="InterPro" id="IPR013083">
    <property type="entry name" value="Znf_RING/FYVE/PHD"/>
</dbReference>